<dbReference type="PANTHER" id="PTHR43695:SF1">
    <property type="entry name" value="RHAMNOGALACTURONAN ACETYLESTERASE"/>
    <property type="match status" value="1"/>
</dbReference>
<dbReference type="Gene3D" id="3.40.50.1110">
    <property type="entry name" value="SGNH hydrolase"/>
    <property type="match status" value="1"/>
</dbReference>
<dbReference type="InterPro" id="IPR036514">
    <property type="entry name" value="SGNH_hydro_sf"/>
</dbReference>
<dbReference type="Pfam" id="PF00657">
    <property type="entry name" value="Lipase_GDSL"/>
    <property type="match status" value="1"/>
</dbReference>
<dbReference type="SUPFAM" id="SSF52266">
    <property type="entry name" value="SGNH hydrolase"/>
    <property type="match status" value="1"/>
</dbReference>
<comment type="caution">
    <text evidence="3">The sequence shown here is derived from an EMBL/GenBank/DDBJ whole genome shotgun (WGS) entry which is preliminary data.</text>
</comment>
<sequence length="227" mass="25725">MTAEAVKKQVTIYLAGDSTVQTYNESSAPQAGWGQYIAEYFSEDVRFVNKAIGGRSSKSFVAEGRLAAIEEEIQPDDYLFIQMGHNDATVSKPERYTEPFTEYKHYLGMYIAGARERQAIPLLITPVGRLHYEQGRFLNDFEDYCTAMKQLAEEEQVPVLDLMTLSLKYFTDLGYEKAKDLFMISHNGTDCTHFNEKGAQAVARLVSQAIKDMKMELSDYVTLTPYS</sequence>
<dbReference type="PANTHER" id="PTHR43695">
    <property type="entry name" value="PUTATIVE (AFU_ORTHOLOGUE AFUA_2G17250)-RELATED"/>
    <property type="match status" value="1"/>
</dbReference>
<comment type="similarity">
    <text evidence="1">Belongs to the 'GDSL' lipolytic enzyme family.</text>
</comment>
<dbReference type="EMBL" id="JBHTLU010000043">
    <property type="protein sequence ID" value="MFD1224215.1"/>
    <property type="molecule type" value="Genomic_DNA"/>
</dbReference>
<keyword evidence="4" id="KW-1185">Reference proteome</keyword>
<proteinExistence type="inferred from homology"/>
<evidence type="ECO:0000256" key="1">
    <source>
        <dbReference type="ARBA" id="ARBA00008668"/>
    </source>
</evidence>
<evidence type="ECO:0000256" key="2">
    <source>
        <dbReference type="ARBA" id="ARBA00022801"/>
    </source>
</evidence>
<dbReference type="RefSeq" id="WP_079911896.1">
    <property type="nucleotide sequence ID" value="NZ_BAABJG010000023.1"/>
</dbReference>
<evidence type="ECO:0000313" key="3">
    <source>
        <dbReference type="EMBL" id="MFD1224215.1"/>
    </source>
</evidence>
<dbReference type="Proteomes" id="UP001597180">
    <property type="component" value="Unassembled WGS sequence"/>
</dbReference>
<name>A0ABW3UX84_9BACL</name>
<gene>
    <name evidence="3" type="ORF">ACFQ4B_29335</name>
</gene>
<accession>A0ABW3UX84</accession>
<dbReference type="InterPro" id="IPR037459">
    <property type="entry name" value="RhgT-like"/>
</dbReference>
<reference evidence="4" key="1">
    <citation type="journal article" date="2019" name="Int. J. Syst. Evol. Microbiol.">
        <title>The Global Catalogue of Microorganisms (GCM) 10K type strain sequencing project: providing services to taxonomists for standard genome sequencing and annotation.</title>
        <authorList>
            <consortium name="The Broad Institute Genomics Platform"/>
            <consortium name="The Broad Institute Genome Sequencing Center for Infectious Disease"/>
            <person name="Wu L."/>
            <person name="Ma J."/>
        </authorList>
    </citation>
    <scope>NUCLEOTIDE SEQUENCE [LARGE SCALE GENOMIC DNA]</scope>
    <source>
        <strain evidence="4">CCUG 53270</strain>
    </source>
</reference>
<keyword evidence="2" id="KW-0378">Hydrolase</keyword>
<organism evidence="3 4">
    <name type="scientific">Paenibacillus vulneris</name>
    <dbReference type="NCBI Taxonomy" id="1133364"/>
    <lineage>
        <taxon>Bacteria</taxon>
        <taxon>Bacillati</taxon>
        <taxon>Bacillota</taxon>
        <taxon>Bacilli</taxon>
        <taxon>Bacillales</taxon>
        <taxon>Paenibacillaceae</taxon>
        <taxon>Paenibacillus</taxon>
    </lineage>
</organism>
<evidence type="ECO:0000313" key="4">
    <source>
        <dbReference type="Proteomes" id="UP001597180"/>
    </source>
</evidence>
<protein>
    <submittedName>
        <fullName evidence="3">Rhamnogalacturonan acetylesterase</fullName>
    </submittedName>
</protein>
<dbReference type="CDD" id="cd01821">
    <property type="entry name" value="Rhamnogalacturan_acetylesterase_like"/>
    <property type="match status" value="1"/>
</dbReference>
<dbReference type="InterPro" id="IPR001087">
    <property type="entry name" value="GDSL"/>
</dbReference>